<dbReference type="InterPro" id="IPR003737">
    <property type="entry name" value="GlcNAc_PI_deacetylase-related"/>
</dbReference>
<dbReference type="PANTHER" id="PTHR12993:SF26">
    <property type="entry name" value="1D-MYO-INOSITOL 2-ACETAMIDO-2-DEOXY-ALPHA-D-GLUCOPYRANOSIDE DEACETYLASE"/>
    <property type="match status" value="1"/>
</dbReference>
<dbReference type="EMBL" id="BMWE01000001">
    <property type="protein sequence ID" value="GGY00953.1"/>
    <property type="molecule type" value="Genomic_DNA"/>
</dbReference>
<comment type="function">
    <text evidence="4">Catalyzes the deacetylation of 1D-myo-inositol 2-acetamido-2-deoxy-alpha-D-glucopyranoside (GlcNAc-Ins) in the mycothiol biosynthesis pathway.</text>
</comment>
<proteinExistence type="inferred from homology"/>
<keyword evidence="1 4" id="KW-0479">Metal-binding</keyword>
<reference evidence="6" key="1">
    <citation type="journal article" date="2019" name="Int. J. Syst. Evol. Microbiol.">
        <title>The Global Catalogue of Microorganisms (GCM) 10K type strain sequencing project: providing services to taxonomists for standard genome sequencing and annotation.</title>
        <authorList>
            <consortium name="The Broad Institute Genomics Platform"/>
            <consortium name="The Broad Institute Genome Sequencing Center for Infectious Disease"/>
            <person name="Wu L."/>
            <person name="Ma J."/>
        </authorList>
    </citation>
    <scope>NUCLEOTIDE SEQUENCE [LARGE SCALE GENOMIC DNA]</scope>
    <source>
        <strain evidence="6">JCM 4957</strain>
    </source>
</reference>
<feature type="binding site" evidence="4">
    <location>
        <position position="18"/>
    </location>
    <ligand>
        <name>Zn(2+)</name>
        <dbReference type="ChEBI" id="CHEBI:29105"/>
    </ligand>
</feature>
<comment type="similarity">
    <text evidence="4">Belongs to the MshB deacetylase family.</text>
</comment>
<keyword evidence="6" id="KW-1185">Reference proteome</keyword>
<sequence length="286" mass="30781">MTELPSRRLLLVHAHPDDESINNGATMARYAAEGAHVTLVTCTLGERGEVIPPGLAHLAGAALGQHRRGELGTAMAELGVRDFRLLGGAGRYSDSGMMGLPDNDDPGCFWQADVDEAAAHLVEVILEVRPQVLVTYDDNGGYGHPDHIQAHRVAMRAAELAAEAGWKIPKVYWNRVPRSVVEEAFVRLQEDLPGLPFTKSAAVDDVPGVVADERITTVVDGTAHAAAKAAAMRAHATQITVAEPYFVLSNELAQPLLTTEYYELVRGERGSGERETDLFAGVEEVS</sequence>
<dbReference type="RefSeq" id="WP_190195590.1">
    <property type="nucleotide sequence ID" value="NZ_BMWE01000001.1"/>
</dbReference>
<evidence type="ECO:0000256" key="4">
    <source>
        <dbReference type="HAMAP-Rule" id="MF_01696"/>
    </source>
</evidence>
<gene>
    <name evidence="4 5" type="primary">mshB</name>
    <name evidence="5" type="ORF">GCM10010384_00410</name>
</gene>
<evidence type="ECO:0000313" key="5">
    <source>
        <dbReference type="EMBL" id="GGY00953.1"/>
    </source>
</evidence>
<dbReference type="Proteomes" id="UP000653308">
    <property type="component" value="Unassembled WGS sequence"/>
</dbReference>
<evidence type="ECO:0000256" key="1">
    <source>
        <dbReference type="ARBA" id="ARBA00022723"/>
    </source>
</evidence>
<dbReference type="Gene3D" id="3.40.50.10320">
    <property type="entry name" value="LmbE-like"/>
    <property type="match status" value="1"/>
</dbReference>
<evidence type="ECO:0000256" key="2">
    <source>
        <dbReference type="ARBA" id="ARBA00022801"/>
    </source>
</evidence>
<evidence type="ECO:0000256" key="3">
    <source>
        <dbReference type="ARBA" id="ARBA00022833"/>
    </source>
</evidence>
<organism evidence="5 6">
    <name type="scientific">Streptomyces djakartensis</name>
    <dbReference type="NCBI Taxonomy" id="68193"/>
    <lineage>
        <taxon>Bacteria</taxon>
        <taxon>Bacillati</taxon>
        <taxon>Actinomycetota</taxon>
        <taxon>Actinomycetes</taxon>
        <taxon>Kitasatosporales</taxon>
        <taxon>Streptomycetaceae</taxon>
        <taxon>Streptomyces</taxon>
    </lineage>
</organism>
<keyword evidence="2 4" id="KW-0378">Hydrolase</keyword>
<dbReference type="HAMAP" id="MF_01696">
    <property type="entry name" value="MshB"/>
    <property type="match status" value="1"/>
</dbReference>
<feature type="binding site" evidence="4">
    <location>
        <position position="15"/>
    </location>
    <ligand>
        <name>Zn(2+)</name>
        <dbReference type="ChEBI" id="CHEBI:29105"/>
    </ligand>
</feature>
<accession>A0ABQ2Z2P3</accession>
<comment type="cofactor">
    <cofactor evidence="4">
        <name>Zn(2+)</name>
        <dbReference type="ChEBI" id="CHEBI:29105"/>
    </cofactor>
    <text evidence="4">Binds 1 zinc ion per subunit.</text>
</comment>
<dbReference type="NCBIfam" id="TIGR03445">
    <property type="entry name" value="mycothiol_MshB"/>
    <property type="match status" value="1"/>
</dbReference>
<dbReference type="EC" id="3.5.1.103" evidence="4"/>
<comment type="catalytic activity">
    <reaction evidence="4">
        <text>1D-myo-inositol 2-acetamido-2-deoxy-alpha-D-glucopyranoside + H2O = 1D-myo-inositol 2-amino-2-deoxy-alpha-D-glucopyranoside + acetate</text>
        <dbReference type="Rhea" id="RHEA:26180"/>
        <dbReference type="ChEBI" id="CHEBI:15377"/>
        <dbReference type="ChEBI" id="CHEBI:30089"/>
        <dbReference type="ChEBI" id="CHEBI:52442"/>
        <dbReference type="ChEBI" id="CHEBI:58886"/>
        <dbReference type="EC" id="3.5.1.103"/>
    </reaction>
</comment>
<dbReference type="SUPFAM" id="SSF102588">
    <property type="entry name" value="LmbE-like"/>
    <property type="match status" value="1"/>
</dbReference>
<dbReference type="InterPro" id="IPR024078">
    <property type="entry name" value="LmbE-like_dom_sf"/>
</dbReference>
<comment type="caution">
    <text evidence="5">The sequence shown here is derived from an EMBL/GenBank/DDBJ whole genome shotgun (WGS) entry which is preliminary data.</text>
</comment>
<evidence type="ECO:0000313" key="6">
    <source>
        <dbReference type="Proteomes" id="UP000653308"/>
    </source>
</evidence>
<protein>
    <recommendedName>
        <fullName evidence="4">1D-myo-inositol 2-acetamido-2-deoxy-alpha-D-glucopyranoside deacetylase</fullName>
        <shortName evidence="4">GlcNAc-Ins deacetylase</shortName>
        <ecNumber evidence="4">3.5.1.103</ecNumber>
    </recommendedName>
    <alternativeName>
        <fullName evidence="4">N-acetyl-1-D-myo-inositol-2-amino-2-deoxy-alpha-D-glucopyranoside deacetylase</fullName>
    </alternativeName>
</protein>
<dbReference type="PANTHER" id="PTHR12993">
    <property type="entry name" value="N-ACETYLGLUCOSAMINYL-PHOSPHATIDYLINOSITOL DE-N-ACETYLASE-RELATED"/>
    <property type="match status" value="1"/>
</dbReference>
<dbReference type="InterPro" id="IPR017810">
    <property type="entry name" value="Mycothiol_biosynthesis_MshB"/>
</dbReference>
<keyword evidence="3 4" id="KW-0862">Zinc</keyword>
<name>A0ABQ2Z2P3_9ACTN</name>
<feature type="binding site" evidence="4">
    <location>
        <position position="147"/>
    </location>
    <ligand>
        <name>Zn(2+)</name>
        <dbReference type="ChEBI" id="CHEBI:29105"/>
    </ligand>
</feature>
<dbReference type="Pfam" id="PF02585">
    <property type="entry name" value="PIG-L"/>
    <property type="match status" value="1"/>
</dbReference>